<sequence>MKGTLVLCFIHGFKGGDDTFGDNYQFIKDLRDLVARDLPSLQVRVLVYPKYETRGDLGDCVSRFRDWLEEKVIDMEVAAGTQSPTVDPSVRVVLVGHSMGGIVAAETVAGLASDTPIRYTEDGVDTDQAAELTAFMFPRVQGVLAFDTPFLGISPGVVAHGAEGHYQTAQSALAQLGALGTMWTAASNRVVNSNGSGGGSRAVAGAPQQAVSQIAAATTTGASGWSWGKMALAAGAAGAVAVGGAAAWANREHIGRGWTWVSSHLEFVGCLARPEALKQRVARMVRVSEELDVGFANVYTRLGRGAQTKYVSMVGTVLGRERTFCNVPSKQPAGTWIEAVNDKASEETGAHTNMFTPRENPGYEKLSRDAKDLIVGWVDKDWYKASDWA</sequence>
<dbReference type="PANTHER" id="PTHR47842:SF1">
    <property type="entry name" value="DUF676 DOMAIN-CONTAINING PROTEIN"/>
    <property type="match status" value="1"/>
</dbReference>
<keyword evidence="3" id="KW-1185">Reference proteome</keyword>
<dbReference type="Pfam" id="PF12697">
    <property type="entry name" value="Abhydrolase_6"/>
    <property type="match status" value="1"/>
</dbReference>
<name>A0A0M8N856_ESCWE</name>
<dbReference type="PANTHER" id="PTHR47842">
    <property type="entry name" value="EXPRESSED PROTEIN"/>
    <property type="match status" value="1"/>
</dbReference>
<protein>
    <recommendedName>
        <fullName evidence="1">AB hydrolase-1 domain-containing protein</fullName>
    </recommendedName>
</protein>
<dbReference type="OrthoDB" id="442243at2759"/>
<dbReference type="Proteomes" id="UP000053831">
    <property type="component" value="Unassembled WGS sequence"/>
</dbReference>
<dbReference type="EMBL" id="LGSR01000006">
    <property type="protein sequence ID" value="KOS21951.1"/>
    <property type="molecule type" value="Genomic_DNA"/>
</dbReference>
<dbReference type="STRING" id="150374.A0A0M8N856"/>
<reference evidence="2 3" key="1">
    <citation type="submission" date="2015-07" db="EMBL/GenBank/DDBJ databases">
        <title>The genome of the fungus Escovopsis weberi, a specialized disease agent of ant agriculture.</title>
        <authorList>
            <person name="de Man T.J."/>
            <person name="Stajich J.E."/>
            <person name="Kubicek C.P."/>
            <person name="Chenthamara K."/>
            <person name="Atanasova L."/>
            <person name="Druzhinina I.S."/>
            <person name="Birnbaum S."/>
            <person name="Barribeau S.M."/>
            <person name="Teiling C."/>
            <person name="Suen G."/>
            <person name="Currie C."/>
            <person name="Gerardo N.M."/>
        </authorList>
    </citation>
    <scope>NUCLEOTIDE SEQUENCE [LARGE SCALE GENOMIC DNA]</scope>
</reference>
<evidence type="ECO:0000313" key="2">
    <source>
        <dbReference type="EMBL" id="KOS21951.1"/>
    </source>
</evidence>
<dbReference type="InterPro" id="IPR029058">
    <property type="entry name" value="AB_hydrolase_fold"/>
</dbReference>
<dbReference type="Gene3D" id="3.40.50.1820">
    <property type="entry name" value="alpha/beta hydrolase"/>
    <property type="match status" value="1"/>
</dbReference>
<accession>A0A0M8N856</accession>
<dbReference type="AlphaFoldDB" id="A0A0M8N856"/>
<proteinExistence type="predicted"/>
<feature type="domain" description="AB hydrolase-1" evidence="1">
    <location>
        <begin position="9"/>
        <end position="183"/>
    </location>
</feature>
<comment type="caution">
    <text evidence="2">The sequence shown here is derived from an EMBL/GenBank/DDBJ whole genome shotgun (WGS) entry which is preliminary data.</text>
</comment>
<gene>
    <name evidence="2" type="ORF">ESCO_001659</name>
</gene>
<organism evidence="2 3">
    <name type="scientific">Escovopsis weberi</name>
    <dbReference type="NCBI Taxonomy" id="150374"/>
    <lineage>
        <taxon>Eukaryota</taxon>
        <taxon>Fungi</taxon>
        <taxon>Dikarya</taxon>
        <taxon>Ascomycota</taxon>
        <taxon>Pezizomycotina</taxon>
        <taxon>Sordariomycetes</taxon>
        <taxon>Hypocreomycetidae</taxon>
        <taxon>Hypocreales</taxon>
        <taxon>Hypocreaceae</taxon>
        <taxon>Escovopsis</taxon>
    </lineage>
</organism>
<evidence type="ECO:0000313" key="3">
    <source>
        <dbReference type="Proteomes" id="UP000053831"/>
    </source>
</evidence>
<dbReference type="InterPro" id="IPR000073">
    <property type="entry name" value="AB_hydrolase_1"/>
</dbReference>
<dbReference type="SUPFAM" id="SSF53474">
    <property type="entry name" value="alpha/beta-Hydrolases"/>
    <property type="match status" value="1"/>
</dbReference>
<evidence type="ECO:0000259" key="1">
    <source>
        <dbReference type="Pfam" id="PF12697"/>
    </source>
</evidence>